<dbReference type="RefSeq" id="WP_282584986.1">
    <property type="nucleotide sequence ID" value="NZ_JAMOIM010000006.1"/>
</dbReference>
<dbReference type="Pfam" id="PF03808">
    <property type="entry name" value="Glyco_tran_WecG"/>
    <property type="match status" value="1"/>
</dbReference>
<comment type="caution">
    <text evidence="3">The sequence shown here is derived from an EMBL/GenBank/DDBJ whole genome shotgun (WGS) entry which is preliminary data.</text>
</comment>
<proteinExistence type="predicted"/>
<dbReference type="PANTHER" id="PTHR34136">
    <property type="match status" value="1"/>
</dbReference>
<dbReference type="Proteomes" id="UP001165667">
    <property type="component" value="Unassembled WGS sequence"/>
</dbReference>
<keyword evidence="4" id="KW-1185">Reference proteome</keyword>
<dbReference type="CDD" id="cd06533">
    <property type="entry name" value="Glyco_transf_WecG_TagA"/>
    <property type="match status" value="1"/>
</dbReference>
<evidence type="ECO:0000256" key="1">
    <source>
        <dbReference type="ARBA" id="ARBA00022676"/>
    </source>
</evidence>
<dbReference type="SUPFAM" id="SSF53756">
    <property type="entry name" value="UDP-Glycosyltransferase/glycogen phosphorylase"/>
    <property type="match status" value="1"/>
</dbReference>
<accession>A0AA41Z167</accession>
<dbReference type="Gene3D" id="3.40.50.2000">
    <property type="entry name" value="Glycogen Phosphorylase B"/>
    <property type="match status" value="2"/>
</dbReference>
<evidence type="ECO:0000256" key="2">
    <source>
        <dbReference type="ARBA" id="ARBA00022679"/>
    </source>
</evidence>
<reference evidence="3" key="1">
    <citation type="submission" date="2022-05" db="EMBL/GenBank/DDBJ databases">
        <authorList>
            <person name="Pankratov T."/>
        </authorList>
    </citation>
    <scope>NUCLEOTIDE SEQUENCE</scope>
    <source>
        <strain evidence="3">BP6-180914</strain>
    </source>
</reference>
<dbReference type="PANTHER" id="PTHR34136:SF1">
    <property type="entry name" value="UDP-N-ACETYL-D-MANNOSAMINURONIC ACID TRANSFERASE"/>
    <property type="match status" value="1"/>
</dbReference>
<keyword evidence="2" id="KW-0808">Transferase</keyword>
<name>A0AA41Z167_9HYPH</name>
<dbReference type="AlphaFoldDB" id="A0AA41Z167"/>
<evidence type="ECO:0000313" key="4">
    <source>
        <dbReference type="Proteomes" id="UP001165667"/>
    </source>
</evidence>
<keyword evidence="1" id="KW-0328">Glycosyltransferase</keyword>
<dbReference type="GO" id="GO:0016758">
    <property type="term" value="F:hexosyltransferase activity"/>
    <property type="evidence" value="ECO:0007669"/>
    <property type="project" value="TreeGrafter"/>
</dbReference>
<evidence type="ECO:0000313" key="3">
    <source>
        <dbReference type="EMBL" id="MCW6508618.1"/>
    </source>
</evidence>
<protein>
    <submittedName>
        <fullName evidence="3">WecB/TagA/CpsF family glycosyltransferase</fullName>
    </submittedName>
</protein>
<sequence length="689" mass="75809">MSVRCVEAPLAVVDNQIINVASMQNLVARLVELCRQDEGFTLFTLNLDHLVKRHRDLDFKAAYARATLVSADGWPVAAAARRQGAQVDRVTGADLVIPVCAAAERENIPIYLFGSSSDSLAAAAAALMKRFPGLDIRGMEAPPMGFVPTSSEAFEMAERISQSGARLCFLALGAPKQEIFADAMAARFPGIGFLCIGAALDFVSGRQKRAPHFVQATNFEWFWRLLSEPRRLGRRYAECALFLGQMMMRPTPPVADPNPTGSAGAWSRDVKAEVAAPFRLCVMHPMDPRGSKLGGIETHVRQILARHPDDFSILFVGVDEFGDSPLGVVKSVRIAHRQIDFLPVARIDAAAINLPGKSIGQSTTFRFACGILRHLRAIRRASGVRGASVDLQRFEFATPARLIGLPAVQMVHGEGDKSQAMDSLIKRFWFIHRANEWLALHLARRILCVNPNIVRRLERLYPDVARRAEVMTVSVDTSVFAPKPFPIWDGTFRVMFAGRLDSFKDPPLMFRVLAGLQARLEGKVEFHYVGTTDPSRYAEFAAIESFTVRHGYQPAAEVARIMAGCHAGILTSFFEGMPCYLLEMLSIGRPFAAIRLPQYDPLIVPGLSGHLIERTDPDASCLDDLVAAFVTLRDALAAGSLDPMKIHGLVKPYSIEVQMQRMFALHRALQSKPSITGRPSIGQAEPQNS</sequence>
<dbReference type="Pfam" id="PF13692">
    <property type="entry name" value="Glyco_trans_1_4"/>
    <property type="match status" value="1"/>
</dbReference>
<organism evidence="3 4">
    <name type="scientific">Lichenifustis flavocetrariae</name>
    <dbReference type="NCBI Taxonomy" id="2949735"/>
    <lineage>
        <taxon>Bacteria</taxon>
        <taxon>Pseudomonadati</taxon>
        <taxon>Pseudomonadota</taxon>
        <taxon>Alphaproteobacteria</taxon>
        <taxon>Hyphomicrobiales</taxon>
        <taxon>Lichenihabitantaceae</taxon>
        <taxon>Lichenifustis</taxon>
    </lineage>
</organism>
<dbReference type="EMBL" id="JAMOIM010000006">
    <property type="protein sequence ID" value="MCW6508618.1"/>
    <property type="molecule type" value="Genomic_DNA"/>
</dbReference>
<gene>
    <name evidence="3" type="ORF">M8523_11375</name>
</gene>
<dbReference type="NCBIfam" id="TIGR00696">
    <property type="entry name" value="wecG_tagA_cpsF"/>
    <property type="match status" value="1"/>
</dbReference>
<dbReference type="CDD" id="cd03801">
    <property type="entry name" value="GT4_PimA-like"/>
    <property type="match status" value="1"/>
</dbReference>
<dbReference type="InterPro" id="IPR004629">
    <property type="entry name" value="WecG_TagA_CpsF"/>
</dbReference>